<name>L8HKI8_ACACF</name>
<dbReference type="Proteomes" id="UP000011083">
    <property type="component" value="Unassembled WGS sequence"/>
</dbReference>
<accession>L8HKI8</accession>
<dbReference type="AlphaFoldDB" id="L8HKI8"/>
<feature type="region of interest" description="Disordered" evidence="1">
    <location>
        <begin position="41"/>
        <end position="75"/>
    </location>
</feature>
<sequence length="262" mass="28707">MHKVCRLAVPSARLASSRGSSRLAGALFTGPLPHVRALRNRSRPDYEDGDGGHDIDAGSGQPAAADDEEATPSAEEARVIELTRRWADQVVVGLRLCPFARLDETRIVCAPAGEADDLSSFLAFLRKEVQVLHDQPHVASTLVALPHVEDFAQFEAFNAAVNIATEDLSTDDDGEEVETVHQIAQFHPRFRYEGEEEDSVENYTSRSPYPTVHLIRASIITAAREVRKRGPSAMSSADQDSTLASNKKEAQHKKTKKTTPRA</sequence>
<feature type="compositionally biased region" description="Basic and acidic residues" evidence="1">
    <location>
        <begin position="42"/>
        <end position="56"/>
    </location>
</feature>
<dbReference type="STRING" id="1257118.L8HKI8"/>
<dbReference type="KEGG" id="acan:ACA1_289100"/>
<evidence type="ECO:0000313" key="3">
    <source>
        <dbReference type="Proteomes" id="UP000011083"/>
    </source>
</evidence>
<dbReference type="RefSeq" id="XP_004367933.1">
    <property type="nucleotide sequence ID" value="XM_004367876.1"/>
</dbReference>
<feature type="compositionally biased region" description="Polar residues" evidence="1">
    <location>
        <begin position="233"/>
        <end position="245"/>
    </location>
</feature>
<reference evidence="2 3" key="1">
    <citation type="journal article" date="2013" name="Genome Biol.">
        <title>Genome of Acanthamoeba castellanii highlights extensive lateral gene transfer and early evolution of tyrosine kinase signaling.</title>
        <authorList>
            <person name="Clarke M."/>
            <person name="Lohan A.J."/>
            <person name="Liu B."/>
            <person name="Lagkouvardos I."/>
            <person name="Roy S."/>
            <person name="Zafar N."/>
            <person name="Bertelli C."/>
            <person name="Schilde C."/>
            <person name="Kianianmomeni A."/>
            <person name="Burglin T.R."/>
            <person name="Frech C."/>
            <person name="Turcotte B."/>
            <person name="Kopec K.O."/>
            <person name="Synnott J.M."/>
            <person name="Choo C."/>
            <person name="Paponov I."/>
            <person name="Finkler A."/>
            <person name="Soon Heng Tan C."/>
            <person name="Hutchins A.P."/>
            <person name="Weinmeier T."/>
            <person name="Rattei T."/>
            <person name="Chu J.S."/>
            <person name="Gimenez G."/>
            <person name="Irimia M."/>
            <person name="Rigden D.J."/>
            <person name="Fitzpatrick D.A."/>
            <person name="Lorenzo-Morales J."/>
            <person name="Bateman A."/>
            <person name="Chiu C.H."/>
            <person name="Tang P."/>
            <person name="Hegemann P."/>
            <person name="Fromm H."/>
            <person name="Raoult D."/>
            <person name="Greub G."/>
            <person name="Miranda-Saavedra D."/>
            <person name="Chen N."/>
            <person name="Nash P."/>
            <person name="Ginger M.L."/>
            <person name="Horn M."/>
            <person name="Schaap P."/>
            <person name="Caler L."/>
            <person name="Loftus B."/>
        </authorList>
    </citation>
    <scope>NUCLEOTIDE SEQUENCE [LARGE SCALE GENOMIC DNA]</scope>
    <source>
        <strain evidence="2 3">Neff</strain>
    </source>
</reference>
<dbReference type="OrthoDB" id="42978at2759"/>
<keyword evidence="3" id="KW-1185">Reference proteome</keyword>
<gene>
    <name evidence="2" type="ORF">ACA1_289100</name>
</gene>
<protein>
    <submittedName>
        <fullName evidence="2">Protein of function, putative</fullName>
    </submittedName>
</protein>
<feature type="region of interest" description="Disordered" evidence="1">
    <location>
        <begin position="226"/>
        <end position="262"/>
    </location>
</feature>
<dbReference type="Pfam" id="PF07209">
    <property type="entry name" value="DUF1415"/>
    <property type="match status" value="1"/>
</dbReference>
<evidence type="ECO:0000256" key="1">
    <source>
        <dbReference type="SAM" id="MobiDB-lite"/>
    </source>
</evidence>
<proteinExistence type="predicted"/>
<feature type="compositionally biased region" description="Basic residues" evidence="1">
    <location>
        <begin position="250"/>
        <end position="262"/>
    </location>
</feature>
<dbReference type="VEuPathDB" id="AmoebaDB:ACA1_289100"/>
<dbReference type="GeneID" id="14926222"/>
<evidence type="ECO:0000313" key="2">
    <source>
        <dbReference type="EMBL" id="ELR25178.1"/>
    </source>
</evidence>
<dbReference type="InterPro" id="IPR009858">
    <property type="entry name" value="DUF1415"/>
</dbReference>
<dbReference type="EMBL" id="KB007805">
    <property type="protein sequence ID" value="ELR25178.1"/>
    <property type="molecule type" value="Genomic_DNA"/>
</dbReference>
<organism evidence="2 3">
    <name type="scientific">Acanthamoeba castellanii (strain ATCC 30010 / Neff)</name>
    <dbReference type="NCBI Taxonomy" id="1257118"/>
    <lineage>
        <taxon>Eukaryota</taxon>
        <taxon>Amoebozoa</taxon>
        <taxon>Discosea</taxon>
        <taxon>Longamoebia</taxon>
        <taxon>Centramoebida</taxon>
        <taxon>Acanthamoebidae</taxon>
        <taxon>Acanthamoeba</taxon>
    </lineage>
</organism>